<evidence type="ECO:0000256" key="4">
    <source>
        <dbReference type="ARBA" id="ARBA00022989"/>
    </source>
</evidence>
<feature type="transmembrane region" description="Helical" evidence="8">
    <location>
        <begin position="300"/>
        <end position="323"/>
    </location>
</feature>
<dbReference type="InterPro" id="IPR000731">
    <property type="entry name" value="SSD"/>
</dbReference>
<feature type="region of interest" description="Disordered" evidence="7">
    <location>
        <begin position="846"/>
        <end position="869"/>
    </location>
</feature>
<dbReference type="PRINTS" id="PR00702">
    <property type="entry name" value="ACRIFLAVINRP"/>
</dbReference>
<comment type="subcellular location">
    <subcellularLocation>
        <location evidence="1">Cell membrane</location>
        <topology evidence="1">Multi-pass membrane protein</topology>
    </subcellularLocation>
</comment>
<sequence>MATLLYRLGLNAAKRPLAVIFSWLVMIAIAAAGFLTFGGTLVSTVDIPGTPTAQTTDRLQEEFPDAARGSGNVVFQTNDGTEFSTQQREAITAVLDDARDVEGVADVVDPFTTDAELAEQQQELIDGRAELEAAGEQLESAPQQLDAAEEELDAAEAELQAAQEQLDAGKQQAIGAGMPEAAVEQQFADQQAQLDAALAEIETGRDQVEQERADYEEGVTEYEEGQELIELGERLLAATNDYSVVSDDGSAAIGTVQFVDQDMEVSTDIRQDVVATFTEASIDGVEILPSQELSMAVPEVLGWAEVVGLVIAGIVLVIMLGTLITAGLPLLNALVGVGVGALAALAFSSVVEMNSVTPVLGVMLGLAVGIDYALFIVHRHRTQLKSGMALRHSIAMANGTSGNAVVFAGSTVVIALLALNLTGIPFLGLMGTVGGFVVVIAVLVAITLTPAMLSLLGVRALSKRERRAVATHDKQVAERRPLKPMSTARAVLTAIGTIAVLAIVAIPVFSMRLGIPDGSSEAPDTTEYQAYAAQSEHFGAGRNAPIVAVADIPADLSEQDLLTTTAQQAEEIAELDQVQHVVPVGENEAGDMLMFQIIPVHDANHEQTVNLVYELRGLEPAGEVTQLALAGHATGVIDVSDALAEVLPLYLGVVVGLSLLIMILVFRSLVVPLIASGGFVLSVGAAMGAVVAIYQWGWLGDIFMVHSPSPVLSFLPTIMIGVLFGLAMDYQLFISSGMREAFAHGTEARLAVQQGFMQGRSVVAAAAIIMVSVFGGFIYADDPYIRPIGFGLAIGVLFDAFLVRMLMVPALMHLLGKSAWYLPKWLDRILPNVDVEGAKLAEFNDGDQRGTHAEQATTGAPVPTTGRTV</sequence>
<feature type="transmembrane region" description="Helical" evidence="8">
    <location>
        <begin position="762"/>
        <end position="780"/>
    </location>
</feature>
<evidence type="ECO:0000256" key="6">
    <source>
        <dbReference type="SAM" id="Coils"/>
    </source>
</evidence>
<evidence type="ECO:0000256" key="5">
    <source>
        <dbReference type="ARBA" id="ARBA00023136"/>
    </source>
</evidence>
<keyword evidence="5 8" id="KW-0472">Membrane</keyword>
<keyword evidence="6" id="KW-0175">Coiled coil</keyword>
<feature type="coiled-coil region" evidence="6">
    <location>
        <begin position="117"/>
        <end position="225"/>
    </location>
</feature>
<feature type="transmembrane region" description="Helical" evidence="8">
    <location>
        <begin position="433"/>
        <end position="458"/>
    </location>
</feature>
<dbReference type="GO" id="GO:0022857">
    <property type="term" value="F:transmembrane transporter activity"/>
    <property type="evidence" value="ECO:0007669"/>
    <property type="project" value="InterPro"/>
</dbReference>
<dbReference type="PANTHER" id="PTHR33406">
    <property type="entry name" value="MEMBRANE PROTEIN MJ1562-RELATED"/>
    <property type="match status" value="1"/>
</dbReference>
<accession>A0A921FNY5</accession>
<feature type="transmembrane region" description="Helical" evidence="8">
    <location>
        <begin position="792"/>
        <end position="815"/>
    </location>
</feature>
<feature type="transmembrane region" description="Helical" evidence="8">
    <location>
        <begin position="20"/>
        <end position="42"/>
    </location>
</feature>
<evidence type="ECO:0000256" key="3">
    <source>
        <dbReference type="ARBA" id="ARBA00022692"/>
    </source>
</evidence>
<feature type="transmembrane region" description="Helical" evidence="8">
    <location>
        <begin position="356"/>
        <end position="377"/>
    </location>
</feature>
<name>A0A921FNY5_9MICC</name>
<evidence type="ECO:0000256" key="1">
    <source>
        <dbReference type="ARBA" id="ARBA00004651"/>
    </source>
</evidence>
<keyword evidence="3 8" id="KW-0812">Transmembrane</keyword>
<comment type="caution">
    <text evidence="10">The sequence shown here is derived from an EMBL/GenBank/DDBJ whole genome shotgun (WGS) entry which is preliminary data.</text>
</comment>
<evidence type="ECO:0000256" key="2">
    <source>
        <dbReference type="ARBA" id="ARBA00022475"/>
    </source>
</evidence>
<reference evidence="10" key="2">
    <citation type="submission" date="2021-09" db="EMBL/GenBank/DDBJ databases">
        <authorList>
            <person name="Gilroy R."/>
        </authorList>
    </citation>
    <scope>NUCLEOTIDE SEQUENCE</scope>
    <source>
        <strain evidence="10">ChiHjej13B12-14962</strain>
    </source>
</reference>
<feature type="transmembrane region" description="Helical" evidence="8">
    <location>
        <begin position="398"/>
        <end position="421"/>
    </location>
</feature>
<proteinExistence type="predicted"/>
<evidence type="ECO:0000256" key="8">
    <source>
        <dbReference type="SAM" id="Phobius"/>
    </source>
</evidence>
<evidence type="ECO:0000313" key="10">
    <source>
        <dbReference type="EMBL" id="HJF15433.1"/>
    </source>
</evidence>
<evidence type="ECO:0000256" key="7">
    <source>
        <dbReference type="SAM" id="MobiDB-lite"/>
    </source>
</evidence>
<feature type="transmembrane region" description="Helical" evidence="8">
    <location>
        <begin position="490"/>
        <end position="509"/>
    </location>
</feature>
<feature type="transmembrane region" description="Helical" evidence="8">
    <location>
        <begin position="673"/>
        <end position="694"/>
    </location>
</feature>
<feature type="transmembrane region" description="Helical" evidence="8">
    <location>
        <begin position="714"/>
        <end position="733"/>
    </location>
</feature>
<dbReference type="RefSeq" id="WP_303907546.1">
    <property type="nucleotide sequence ID" value="NZ_DYXC01000133.1"/>
</dbReference>
<dbReference type="EMBL" id="DYXC01000133">
    <property type="protein sequence ID" value="HJF15433.1"/>
    <property type="molecule type" value="Genomic_DNA"/>
</dbReference>
<dbReference type="SUPFAM" id="SSF82866">
    <property type="entry name" value="Multidrug efflux transporter AcrB transmembrane domain"/>
    <property type="match status" value="2"/>
</dbReference>
<keyword evidence="2" id="KW-1003">Cell membrane</keyword>
<reference evidence="10" key="1">
    <citation type="journal article" date="2021" name="PeerJ">
        <title>Extensive microbial diversity within the chicken gut microbiome revealed by metagenomics and culture.</title>
        <authorList>
            <person name="Gilroy R."/>
            <person name="Ravi A."/>
            <person name="Getino M."/>
            <person name="Pursley I."/>
            <person name="Horton D.L."/>
            <person name="Alikhan N.F."/>
            <person name="Baker D."/>
            <person name="Gharbi K."/>
            <person name="Hall N."/>
            <person name="Watson M."/>
            <person name="Adriaenssens E.M."/>
            <person name="Foster-Nyarko E."/>
            <person name="Jarju S."/>
            <person name="Secka A."/>
            <person name="Antonio M."/>
            <person name="Oren A."/>
            <person name="Chaudhuri R.R."/>
            <person name="La Ragione R."/>
            <person name="Hildebrand F."/>
            <person name="Pallen M.J."/>
        </authorList>
    </citation>
    <scope>NUCLEOTIDE SEQUENCE</scope>
    <source>
        <strain evidence="10">ChiHjej13B12-14962</strain>
    </source>
</reference>
<evidence type="ECO:0000313" key="11">
    <source>
        <dbReference type="Proteomes" id="UP000703315"/>
    </source>
</evidence>
<gene>
    <name evidence="10" type="ORF">K8V32_11640</name>
</gene>
<dbReference type="InterPro" id="IPR050545">
    <property type="entry name" value="Mycobact_MmpL"/>
</dbReference>
<feature type="domain" description="SSD" evidence="9">
    <location>
        <begin position="330"/>
        <end position="455"/>
    </location>
</feature>
<dbReference type="Gene3D" id="1.20.120.330">
    <property type="entry name" value="Nucleotidyltransferases domain 2"/>
    <property type="match status" value="1"/>
</dbReference>
<dbReference type="Pfam" id="PF03176">
    <property type="entry name" value="MMPL"/>
    <property type="match status" value="2"/>
</dbReference>
<evidence type="ECO:0000259" key="9">
    <source>
        <dbReference type="PROSITE" id="PS50156"/>
    </source>
</evidence>
<feature type="transmembrane region" description="Helical" evidence="8">
    <location>
        <begin position="330"/>
        <end position="350"/>
    </location>
</feature>
<feature type="transmembrane region" description="Helical" evidence="8">
    <location>
        <begin position="647"/>
        <end position="666"/>
    </location>
</feature>
<organism evidence="10 11">
    <name type="scientific">Enteractinococcus helveticum</name>
    <dbReference type="NCBI Taxonomy" id="1837282"/>
    <lineage>
        <taxon>Bacteria</taxon>
        <taxon>Bacillati</taxon>
        <taxon>Actinomycetota</taxon>
        <taxon>Actinomycetes</taxon>
        <taxon>Micrococcales</taxon>
        <taxon>Micrococcaceae</taxon>
    </lineage>
</organism>
<dbReference type="InterPro" id="IPR001036">
    <property type="entry name" value="Acrflvin-R"/>
</dbReference>
<dbReference type="Proteomes" id="UP000703315">
    <property type="component" value="Unassembled WGS sequence"/>
</dbReference>
<dbReference type="GO" id="GO:0005886">
    <property type="term" value="C:plasma membrane"/>
    <property type="evidence" value="ECO:0007669"/>
    <property type="project" value="UniProtKB-SubCell"/>
</dbReference>
<dbReference type="AlphaFoldDB" id="A0A921FNY5"/>
<dbReference type="InterPro" id="IPR004869">
    <property type="entry name" value="MMPL_dom"/>
</dbReference>
<dbReference type="PANTHER" id="PTHR33406:SF13">
    <property type="entry name" value="MEMBRANE PROTEIN YDFJ"/>
    <property type="match status" value="1"/>
</dbReference>
<dbReference type="PROSITE" id="PS50156">
    <property type="entry name" value="SSD"/>
    <property type="match status" value="1"/>
</dbReference>
<protein>
    <submittedName>
        <fullName evidence="10">MMPL family transporter</fullName>
    </submittedName>
</protein>
<dbReference type="Gene3D" id="1.20.1640.10">
    <property type="entry name" value="Multidrug efflux transporter AcrB transmembrane domain"/>
    <property type="match status" value="2"/>
</dbReference>
<keyword evidence="4 8" id="KW-1133">Transmembrane helix</keyword>